<dbReference type="SUPFAM" id="SSF81321">
    <property type="entry name" value="Family A G protein-coupled receptor-like"/>
    <property type="match status" value="1"/>
</dbReference>
<evidence type="ECO:0000256" key="2">
    <source>
        <dbReference type="ARBA" id="ARBA00005314"/>
    </source>
</evidence>
<evidence type="ECO:0000259" key="13">
    <source>
        <dbReference type="PROSITE" id="PS50227"/>
    </source>
</evidence>
<keyword evidence="7 12" id="KW-0472">Membrane</keyword>
<feature type="transmembrane region" description="Helical" evidence="12">
    <location>
        <begin position="168"/>
        <end position="192"/>
    </location>
</feature>
<feature type="transmembrane region" description="Helical" evidence="12">
    <location>
        <begin position="99"/>
        <end position="122"/>
    </location>
</feature>
<feature type="transmembrane region" description="Helical" evidence="12">
    <location>
        <begin position="326"/>
        <end position="347"/>
    </location>
</feature>
<keyword evidence="9" id="KW-0325">Glycoprotein</keyword>
<evidence type="ECO:0000256" key="3">
    <source>
        <dbReference type="ARBA" id="ARBA00022475"/>
    </source>
</evidence>
<evidence type="ECO:0000259" key="14">
    <source>
        <dbReference type="PROSITE" id="PS50261"/>
    </source>
</evidence>
<feature type="transmembrane region" description="Helical" evidence="12">
    <location>
        <begin position="212"/>
        <end position="233"/>
    </location>
</feature>
<accession>A0A7E4VFP5</accession>
<evidence type="ECO:0000256" key="7">
    <source>
        <dbReference type="ARBA" id="ARBA00023136"/>
    </source>
</evidence>
<keyword evidence="15" id="KW-1185">Reference proteome</keyword>
<feature type="transmembrane region" description="Helical" evidence="12">
    <location>
        <begin position="253"/>
        <end position="277"/>
    </location>
</feature>
<evidence type="ECO:0000256" key="11">
    <source>
        <dbReference type="SAM" id="MobiDB-lite"/>
    </source>
</evidence>
<sequence>MSVNFTVAECLNQLLNDSWVTPGWCPPTFDAVVCWPETPPNATAAVYCPTDSNDDIPSGIIYRKCRKGGEWELLGDYSECNGADDVFSDLVLTAGHVTFMYWIYVVGYFISLLLCTLSLLIFMHYKSLSCLRNVIHSNIVACFAIHNFIWLLYAFVSVHLDIQVFDDITLLCSLPMIVLKYFITATFFWMMVEGIYLASCIMLDVFSTNIRYWMCCAVGWGFPVVIMVVTIIVDYEDLNASCADWRHAQLNTTIVVPIFIVLLINISLLGVIVYVLVSKLKLTNGGEFERAIRGVRALIVLCPLLGINYGVSLFQPGRPYWLNLVFSYYTVIISSSQGAAFAIFFCLRNREVDQLIKRNFATGFLCFPPIKRWPLSSITDELGIPSLFRLSSGNRRATSTVMLNDNGRFMRVDFKKPKNKEPAVEIHKSKSSKQCTPLLPPPSLSKNARK</sequence>
<evidence type="ECO:0000313" key="16">
    <source>
        <dbReference type="WBParaSite" id="Pan_g20346.t1"/>
    </source>
</evidence>
<dbReference type="InterPro" id="IPR017983">
    <property type="entry name" value="GPCR_2_secretin-like_CS"/>
</dbReference>
<dbReference type="Pfam" id="PF00002">
    <property type="entry name" value="7tm_2"/>
    <property type="match status" value="1"/>
</dbReference>
<evidence type="ECO:0000256" key="1">
    <source>
        <dbReference type="ARBA" id="ARBA00004651"/>
    </source>
</evidence>
<keyword evidence="8" id="KW-0675">Receptor</keyword>
<dbReference type="GO" id="GO:0007166">
    <property type="term" value="P:cell surface receptor signaling pathway"/>
    <property type="evidence" value="ECO:0007669"/>
    <property type="project" value="InterPro"/>
</dbReference>
<evidence type="ECO:0000313" key="15">
    <source>
        <dbReference type="Proteomes" id="UP000492821"/>
    </source>
</evidence>
<dbReference type="SMART" id="SM00008">
    <property type="entry name" value="HormR"/>
    <property type="match status" value="1"/>
</dbReference>
<keyword evidence="10" id="KW-0807">Transducer</keyword>
<feature type="domain" description="G-protein coupled receptors family 2 profile 2" evidence="14">
    <location>
        <begin position="100"/>
        <end position="349"/>
    </location>
</feature>
<evidence type="ECO:0000256" key="8">
    <source>
        <dbReference type="ARBA" id="ARBA00023170"/>
    </source>
</evidence>
<dbReference type="GO" id="GO:0005886">
    <property type="term" value="C:plasma membrane"/>
    <property type="evidence" value="ECO:0007669"/>
    <property type="project" value="UniProtKB-SubCell"/>
</dbReference>
<dbReference type="PRINTS" id="PR00249">
    <property type="entry name" value="GPCRSECRETIN"/>
</dbReference>
<dbReference type="Gene3D" id="1.20.1070.10">
    <property type="entry name" value="Rhodopsin 7-helix transmembrane proteins"/>
    <property type="match status" value="1"/>
</dbReference>
<evidence type="ECO:0000256" key="9">
    <source>
        <dbReference type="ARBA" id="ARBA00023180"/>
    </source>
</evidence>
<feature type="transmembrane region" description="Helical" evidence="12">
    <location>
        <begin position="297"/>
        <end position="314"/>
    </location>
</feature>
<dbReference type="GO" id="GO:0008528">
    <property type="term" value="F:G protein-coupled peptide receptor activity"/>
    <property type="evidence" value="ECO:0007669"/>
    <property type="project" value="TreeGrafter"/>
</dbReference>
<dbReference type="PROSITE" id="PS50261">
    <property type="entry name" value="G_PROTEIN_RECEP_F2_4"/>
    <property type="match status" value="1"/>
</dbReference>
<dbReference type="Proteomes" id="UP000492821">
    <property type="component" value="Unassembled WGS sequence"/>
</dbReference>
<dbReference type="Gene3D" id="4.10.1240.10">
    <property type="entry name" value="GPCR, family 2, extracellular hormone receptor domain"/>
    <property type="match status" value="1"/>
</dbReference>
<protein>
    <submittedName>
        <fullName evidence="16">G_PROTEIN_RECEP_F2_4 domain-containing protein</fullName>
    </submittedName>
</protein>
<dbReference type="InterPro" id="IPR001879">
    <property type="entry name" value="GPCR_2_extracellular_dom"/>
</dbReference>
<dbReference type="PROSITE" id="PS00649">
    <property type="entry name" value="G_PROTEIN_RECEP_F2_1"/>
    <property type="match status" value="1"/>
</dbReference>
<dbReference type="InterPro" id="IPR036445">
    <property type="entry name" value="GPCR_2_extracell_dom_sf"/>
</dbReference>
<dbReference type="Pfam" id="PF02793">
    <property type="entry name" value="HRM"/>
    <property type="match status" value="1"/>
</dbReference>
<keyword evidence="5 12" id="KW-1133">Transmembrane helix</keyword>
<feature type="domain" description="G-protein coupled receptors family 2 profile 1" evidence="13">
    <location>
        <begin position="9"/>
        <end position="84"/>
    </location>
</feature>
<comment type="subcellular location">
    <subcellularLocation>
        <location evidence="1">Cell membrane</location>
        <topology evidence="1">Multi-pass membrane protein</topology>
    </subcellularLocation>
</comment>
<feature type="region of interest" description="Disordered" evidence="11">
    <location>
        <begin position="418"/>
        <end position="450"/>
    </location>
</feature>
<reference evidence="16" key="2">
    <citation type="submission" date="2020-10" db="UniProtKB">
        <authorList>
            <consortium name="WormBaseParasite"/>
        </authorList>
    </citation>
    <scope>IDENTIFICATION</scope>
</reference>
<proteinExistence type="inferred from homology"/>
<dbReference type="InterPro" id="IPR000832">
    <property type="entry name" value="GPCR_2_secretin-like"/>
</dbReference>
<evidence type="ECO:0000256" key="4">
    <source>
        <dbReference type="ARBA" id="ARBA00022692"/>
    </source>
</evidence>
<evidence type="ECO:0000256" key="6">
    <source>
        <dbReference type="ARBA" id="ARBA00023040"/>
    </source>
</evidence>
<organism evidence="15 16">
    <name type="scientific">Panagrellus redivivus</name>
    <name type="common">Microworm</name>
    <dbReference type="NCBI Taxonomy" id="6233"/>
    <lineage>
        <taxon>Eukaryota</taxon>
        <taxon>Metazoa</taxon>
        <taxon>Ecdysozoa</taxon>
        <taxon>Nematoda</taxon>
        <taxon>Chromadorea</taxon>
        <taxon>Rhabditida</taxon>
        <taxon>Tylenchina</taxon>
        <taxon>Panagrolaimomorpha</taxon>
        <taxon>Panagrolaimoidea</taxon>
        <taxon>Panagrolaimidae</taxon>
        <taxon>Panagrellus</taxon>
    </lineage>
</organism>
<evidence type="ECO:0000256" key="12">
    <source>
        <dbReference type="SAM" id="Phobius"/>
    </source>
</evidence>
<keyword evidence="6" id="KW-0297">G-protein coupled receptor</keyword>
<dbReference type="AlphaFoldDB" id="A0A7E4VFP5"/>
<feature type="transmembrane region" description="Helical" evidence="12">
    <location>
        <begin position="134"/>
        <end position="156"/>
    </location>
</feature>
<dbReference type="WBParaSite" id="Pan_g20346.t1">
    <property type="protein sequence ID" value="Pan_g20346.t1"/>
    <property type="gene ID" value="Pan_g20346"/>
</dbReference>
<evidence type="ECO:0000256" key="10">
    <source>
        <dbReference type="ARBA" id="ARBA00023224"/>
    </source>
</evidence>
<name>A0A7E4VFP5_PANRE</name>
<reference evidence="15" key="1">
    <citation type="journal article" date="2013" name="Genetics">
        <title>The draft genome and transcriptome of Panagrellus redivivus are shaped by the harsh demands of a free-living lifestyle.</title>
        <authorList>
            <person name="Srinivasan J."/>
            <person name="Dillman A.R."/>
            <person name="Macchietto M.G."/>
            <person name="Heikkinen L."/>
            <person name="Lakso M."/>
            <person name="Fracchia K.M."/>
            <person name="Antoshechkin I."/>
            <person name="Mortazavi A."/>
            <person name="Wong G."/>
            <person name="Sternberg P.W."/>
        </authorList>
    </citation>
    <scope>NUCLEOTIDE SEQUENCE [LARGE SCALE GENOMIC DNA]</scope>
    <source>
        <strain evidence="15">MT8872</strain>
    </source>
</reference>
<dbReference type="GO" id="GO:0007188">
    <property type="term" value="P:adenylate cyclase-modulating G protein-coupled receptor signaling pathway"/>
    <property type="evidence" value="ECO:0007669"/>
    <property type="project" value="TreeGrafter"/>
</dbReference>
<keyword evidence="4 12" id="KW-0812">Transmembrane</keyword>
<feature type="compositionally biased region" description="Basic and acidic residues" evidence="11">
    <location>
        <begin position="418"/>
        <end position="428"/>
    </location>
</feature>
<dbReference type="SUPFAM" id="SSF111418">
    <property type="entry name" value="Hormone receptor domain"/>
    <property type="match status" value="1"/>
</dbReference>
<keyword evidence="3" id="KW-1003">Cell membrane</keyword>
<dbReference type="InterPro" id="IPR017981">
    <property type="entry name" value="GPCR_2-like_7TM"/>
</dbReference>
<dbReference type="PANTHER" id="PTHR45620">
    <property type="entry name" value="PDF RECEPTOR-LIKE PROTEIN-RELATED"/>
    <property type="match status" value="1"/>
</dbReference>
<dbReference type="InterPro" id="IPR050332">
    <property type="entry name" value="GPCR_2"/>
</dbReference>
<evidence type="ECO:0000256" key="5">
    <source>
        <dbReference type="ARBA" id="ARBA00022989"/>
    </source>
</evidence>
<comment type="similarity">
    <text evidence="2">Belongs to the G-protein coupled receptor 2 family.</text>
</comment>
<dbReference type="PROSITE" id="PS50227">
    <property type="entry name" value="G_PROTEIN_RECEP_F2_3"/>
    <property type="match status" value="1"/>
</dbReference>